<dbReference type="AlphaFoldDB" id="A0AAF0CGA0"/>
<dbReference type="GO" id="GO:0005886">
    <property type="term" value="C:plasma membrane"/>
    <property type="evidence" value="ECO:0007669"/>
    <property type="project" value="UniProtKB-SubCell"/>
</dbReference>
<feature type="transmembrane region" description="Helical" evidence="7">
    <location>
        <begin position="12"/>
        <end position="32"/>
    </location>
</feature>
<evidence type="ECO:0000256" key="6">
    <source>
        <dbReference type="ARBA" id="ARBA00023136"/>
    </source>
</evidence>
<dbReference type="KEGG" id="slom:PXH66_13420"/>
<evidence type="ECO:0000256" key="1">
    <source>
        <dbReference type="ARBA" id="ARBA00004651"/>
    </source>
</evidence>
<evidence type="ECO:0000256" key="3">
    <source>
        <dbReference type="ARBA" id="ARBA00022475"/>
    </source>
</evidence>
<dbReference type="Pfam" id="PF07681">
    <property type="entry name" value="DoxX"/>
    <property type="match status" value="1"/>
</dbReference>
<keyword evidence="5 7" id="KW-1133">Transmembrane helix</keyword>
<reference evidence="8" key="1">
    <citation type="submission" date="2023-03" db="EMBL/GenBank/DDBJ databases">
        <title>Lomoglobus Profundus gen. nov., sp. nov., a novel member of the phylum Verrucomicrobia, isolated from deep-marine sediment of South China Sea.</title>
        <authorList>
            <person name="Ahmad T."/>
            <person name="Ishaq S.E."/>
            <person name="Wang F."/>
        </authorList>
    </citation>
    <scope>NUCLEOTIDE SEQUENCE</scope>
    <source>
        <strain evidence="8">LMO-M01</strain>
    </source>
</reference>
<dbReference type="RefSeq" id="WP_330928684.1">
    <property type="nucleotide sequence ID" value="NZ_CP119075.1"/>
</dbReference>
<feature type="transmembrane region" description="Helical" evidence="7">
    <location>
        <begin position="101"/>
        <end position="117"/>
    </location>
</feature>
<organism evidence="8 9">
    <name type="scientific">Synoicihabitans lomoniglobus</name>
    <dbReference type="NCBI Taxonomy" id="2909285"/>
    <lineage>
        <taxon>Bacteria</taxon>
        <taxon>Pseudomonadati</taxon>
        <taxon>Verrucomicrobiota</taxon>
        <taxon>Opitutia</taxon>
        <taxon>Opitutales</taxon>
        <taxon>Opitutaceae</taxon>
        <taxon>Synoicihabitans</taxon>
    </lineage>
</organism>
<protein>
    <submittedName>
        <fullName evidence="8">DoxX family protein</fullName>
    </submittedName>
</protein>
<evidence type="ECO:0000256" key="7">
    <source>
        <dbReference type="SAM" id="Phobius"/>
    </source>
</evidence>
<evidence type="ECO:0000256" key="2">
    <source>
        <dbReference type="ARBA" id="ARBA00006679"/>
    </source>
</evidence>
<keyword evidence="4 7" id="KW-0812">Transmembrane</keyword>
<evidence type="ECO:0000256" key="4">
    <source>
        <dbReference type="ARBA" id="ARBA00022692"/>
    </source>
</evidence>
<feature type="transmembrane region" description="Helical" evidence="7">
    <location>
        <begin position="129"/>
        <end position="148"/>
    </location>
</feature>
<keyword evidence="6 7" id="KW-0472">Membrane</keyword>
<feature type="transmembrane region" description="Helical" evidence="7">
    <location>
        <begin position="74"/>
        <end position="94"/>
    </location>
</feature>
<sequence>MKKYLGLNLIPLNADLGLLLYRVAFSFVMIRYHGWGKLTGWQDDSAGLPNWFSLAGAKAEFHTFPNYLGISSELSYVIVAWSETFGCILIALGLVTRLQSLVLFSVMMVAWIFHHHMGFRAPHGGETAFLFAFAYLTLFLAGPGKYSLDRKLGIGRS</sequence>
<dbReference type="PANTHER" id="PTHR33452:SF1">
    <property type="entry name" value="INNER MEMBRANE PROTEIN YPHA-RELATED"/>
    <property type="match status" value="1"/>
</dbReference>
<dbReference type="InterPro" id="IPR032808">
    <property type="entry name" value="DoxX"/>
</dbReference>
<gene>
    <name evidence="8" type="ORF">PXH66_13420</name>
</gene>
<name>A0AAF0CGA0_9BACT</name>
<dbReference type="InterPro" id="IPR051907">
    <property type="entry name" value="DoxX-like_oxidoreductase"/>
</dbReference>
<dbReference type="Proteomes" id="UP001218638">
    <property type="component" value="Chromosome"/>
</dbReference>
<evidence type="ECO:0000256" key="5">
    <source>
        <dbReference type="ARBA" id="ARBA00022989"/>
    </source>
</evidence>
<evidence type="ECO:0000313" key="8">
    <source>
        <dbReference type="EMBL" id="WED63332.1"/>
    </source>
</evidence>
<keyword evidence="9" id="KW-1185">Reference proteome</keyword>
<proteinExistence type="inferred from homology"/>
<dbReference type="EMBL" id="CP119075">
    <property type="protein sequence ID" value="WED63332.1"/>
    <property type="molecule type" value="Genomic_DNA"/>
</dbReference>
<keyword evidence="3" id="KW-1003">Cell membrane</keyword>
<evidence type="ECO:0000313" key="9">
    <source>
        <dbReference type="Proteomes" id="UP001218638"/>
    </source>
</evidence>
<accession>A0AAF0CGA0</accession>
<dbReference type="PANTHER" id="PTHR33452">
    <property type="entry name" value="OXIDOREDUCTASE CATD-RELATED"/>
    <property type="match status" value="1"/>
</dbReference>
<comment type="similarity">
    <text evidence="2">Belongs to the DoxX family.</text>
</comment>
<comment type="subcellular location">
    <subcellularLocation>
        <location evidence="1">Cell membrane</location>
        <topology evidence="1">Multi-pass membrane protein</topology>
    </subcellularLocation>
</comment>